<gene>
    <name evidence="1" type="ORF">K435DRAFT_892575</name>
</gene>
<proteinExistence type="predicted"/>
<dbReference type="OrthoDB" id="6109at2759"/>
<keyword evidence="2" id="KW-1185">Reference proteome</keyword>
<accession>A0A4S8M2S0</accession>
<dbReference type="Proteomes" id="UP000297245">
    <property type="component" value="Unassembled WGS sequence"/>
</dbReference>
<dbReference type="EMBL" id="ML179177">
    <property type="protein sequence ID" value="THU96416.1"/>
    <property type="molecule type" value="Genomic_DNA"/>
</dbReference>
<sequence>MERAVRVNPSRVKHIPRARIRACSISDPFVLIFREDDSIGLFIGEVERGKIRRKDMSMMGDKTSRYLTSCFFTDHAGVFEYNLQTVVVPPKNEKPATTTLNAVVNDNKTQWLMLVRPQGVME</sequence>
<protein>
    <submittedName>
        <fullName evidence="1">Uncharacterized protein</fullName>
    </submittedName>
</protein>
<evidence type="ECO:0000313" key="2">
    <source>
        <dbReference type="Proteomes" id="UP000297245"/>
    </source>
</evidence>
<reference evidence="1 2" key="1">
    <citation type="journal article" date="2019" name="Nat. Ecol. Evol.">
        <title>Megaphylogeny resolves global patterns of mushroom evolution.</title>
        <authorList>
            <person name="Varga T."/>
            <person name="Krizsan K."/>
            <person name="Foldi C."/>
            <person name="Dima B."/>
            <person name="Sanchez-Garcia M."/>
            <person name="Sanchez-Ramirez S."/>
            <person name="Szollosi G.J."/>
            <person name="Szarkandi J.G."/>
            <person name="Papp V."/>
            <person name="Albert L."/>
            <person name="Andreopoulos W."/>
            <person name="Angelini C."/>
            <person name="Antonin V."/>
            <person name="Barry K.W."/>
            <person name="Bougher N.L."/>
            <person name="Buchanan P."/>
            <person name="Buyck B."/>
            <person name="Bense V."/>
            <person name="Catcheside P."/>
            <person name="Chovatia M."/>
            <person name="Cooper J."/>
            <person name="Damon W."/>
            <person name="Desjardin D."/>
            <person name="Finy P."/>
            <person name="Geml J."/>
            <person name="Haridas S."/>
            <person name="Hughes K."/>
            <person name="Justo A."/>
            <person name="Karasinski D."/>
            <person name="Kautmanova I."/>
            <person name="Kiss B."/>
            <person name="Kocsube S."/>
            <person name="Kotiranta H."/>
            <person name="LaButti K.M."/>
            <person name="Lechner B.E."/>
            <person name="Liimatainen K."/>
            <person name="Lipzen A."/>
            <person name="Lukacs Z."/>
            <person name="Mihaltcheva S."/>
            <person name="Morgado L.N."/>
            <person name="Niskanen T."/>
            <person name="Noordeloos M.E."/>
            <person name="Ohm R.A."/>
            <person name="Ortiz-Santana B."/>
            <person name="Ovrebo C."/>
            <person name="Racz N."/>
            <person name="Riley R."/>
            <person name="Savchenko A."/>
            <person name="Shiryaev A."/>
            <person name="Soop K."/>
            <person name="Spirin V."/>
            <person name="Szebenyi C."/>
            <person name="Tomsovsky M."/>
            <person name="Tulloss R.E."/>
            <person name="Uehling J."/>
            <person name="Grigoriev I.V."/>
            <person name="Vagvolgyi C."/>
            <person name="Papp T."/>
            <person name="Martin F.M."/>
            <person name="Miettinen O."/>
            <person name="Hibbett D.S."/>
            <person name="Nagy L.G."/>
        </authorList>
    </citation>
    <scope>NUCLEOTIDE SEQUENCE [LARGE SCALE GENOMIC DNA]</scope>
    <source>
        <strain evidence="1 2">CBS 962.96</strain>
    </source>
</reference>
<organism evidence="1 2">
    <name type="scientific">Dendrothele bispora (strain CBS 962.96)</name>
    <dbReference type="NCBI Taxonomy" id="1314807"/>
    <lineage>
        <taxon>Eukaryota</taxon>
        <taxon>Fungi</taxon>
        <taxon>Dikarya</taxon>
        <taxon>Basidiomycota</taxon>
        <taxon>Agaricomycotina</taxon>
        <taxon>Agaricomycetes</taxon>
        <taxon>Agaricomycetidae</taxon>
        <taxon>Agaricales</taxon>
        <taxon>Agaricales incertae sedis</taxon>
        <taxon>Dendrothele</taxon>
    </lineage>
</organism>
<evidence type="ECO:0000313" key="1">
    <source>
        <dbReference type="EMBL" id="THU96416.1"/>
    </source>
</evidence>
<name>A0A4S8M2S0_DENBC</name>
<feature type="non-terminal residue" evidence="1">
    <location>
        <position position="122"/>
    </location>
</feature>
<dbReference type="AlphaFoldDB" id="A0A4S8M2S0"/>